<evidence type="ECO:0000313" key="1">
    <source>
        <dbReference type="EnsemblPlants" id="AUR62033287-RA:cds"/>
    </source>
</evidence>
<dbReference type="SUPFAM" id="SSF50249">
    <property type="entry name" value="Nucleic acid-binding proteins"/>
    <property type="match status" value="1"/>
</dbReference>
<reference evidence="1" key="2">
    <citation type="submission" date="2021-03" db="UniProtKB">
        <authorList>
            <consortium name="EnsemblPlants"/>
        </authorList>
    </citation>
    <scope>IDENTIFICATION</scope>
</reference>
<dbReference type="AlphaFoldDB" id="A0A803MPT6"/>
<proteinExistence type="predicted"/>
<protein>
    <recommendedName>
        <fullName evidence="3">Replication protein A OB domain-containing protein</fullName>
    </recommendedName>
</protein>
<name>A0A803MPT6_CHEQI</name>
<accession>A0A803MPT6</accession>
<dbReference type="InterPro" id="IPR012340">
    <property type="entry name" value="NA-bd_OB-fold"/>
</dbReference>
<sequence length="234" mass="26001">MWRNNSDELPFQMTFGGQTVVQRVNSKGTIDGPMFQSIQLIPRILIPGTKYDVLGIVLYVEDKVRIINANQGREFHVKEIVITDQTMGQPLVITTWNDLADNACDAISLCTKTFDVIGFTALRPYVHKACGKRIDIPVGTEFSCANCKKKDSISAYRSAPEVHTTDSRMVKATKYQTADDIATVNSLLELSQQQPKRSCTEAHLTKIKDGVKDWNPIISGNFAQTDSTVHGHLA</sequence>
<dbReference type="Gene3D" id="2.40.50.140">
    <property type="entry name" value="Nucleic acid-binding proteins"/>
    <property type="match status" value="1"/>
</dbReference>
<dbReference type="Gramene" id="AUR62033287-RA">
    <property type="protein sequence ID" value="AUR62033287-RA:cds"/>
    <property type="gene ID" value="AUR62033287"/>
</dbReference>
<evidence type="ECO:0008006" key="3">
    <source>
        <dbReference type="Google" id="ProtNLM"/>
    </source>
</evidence>
<organism evidence="1 2">
    <name type="scientific">Chenopodium quinoa</name>
    <name type="common">Quinoa</name>
    <dbReference type="NCBI Taxonomy" id="63459"/>
    <lineage>
        <taxon>Eukaryota</taxon>
        <taxon>Viridiplantae</taxon>
        <taxon>Streptophyta</taxon>
        <taxon>Embryophyta</taxon>
        <taxon>Tracheophyta</taxon>
        <taxon>Spermatophyta</taxon>
        <taxon>Magnoliopsida</taxon>
        <taxon>eudicotyledons</taxon>
        <taxon>Gunneridae</taxon>
        <taxon>Pentapetalae</taxon>
        <taxon>Caryophyllales</taxon>
        <taxon>Chenopodiaceae</taxon>
        <taxon>Chenopodioideae</taxon>
        <taxon>Atripliceae</taxon>
        <taxon>Chenopodium</taxon>
    </lineage>
</organism>
<reference evidence="1" key="1">
    <citation type="journal article" date="2017" name="Nature">
        <title>The genome of Chenopodium quinoa.</title>
        <authorList>
            <person name="Jarvis D.E."/>
            <person name="Ho Y.S."/>
            <person name="Lightfoot D.J."/>
            <person name="Schmoeckel S.M."/>
            <person name="Li B."/>
            <person name="Borm T.J.A."/>
            <person name="Ohyanagi H."/>
            <person name="Mineta K."/>
            <person name="Michell C.T."/>
            <person name="Saber N."/>
            <person name="Kharbatia N.M."/>
            <person name="Rupper R.R."/>
            <person name="Sharp A.R."/>
            <person name="Dally N."/>
            <person name="Boughton B.A."/>
            <person name="Woo Y.H."/>
            <person name="Gao G."/>
            <person name="Schijlen E.G.W.M."/>
            <person name="Guo X."/>
            <person name="Momin A.A."/>
            <person name="Negrao S."/>
            <person name="Al-Babili S."/>
            <person name="Gehring C."/>
            <person name="Roessner U."/>
            <person name="Jung C."/>
            <person name="Murphy K."/>
            <person name="Arold S.T."/>
            <person name="Gojobori T."/>
            <person name="van der Linden C.G."/>
            <person name="van Loo E.N."/>
            <person name="Jellen E.N."/>
            <person name="Maughan P.J."/>
            <person name="Tester M."/>
        </authorList>
    </citation>
    <scope>NUCLEOTIDE SEQUENCE [LARGE SCALE GENOMIC DNA]</scope>
    <source>
        <strain evidence="1">cv. PI 614886</strain>
    </source>
</reference>
<evidence type="ECO:0000313" key="2">
    <source>
        <dbReference type="Proteomes" id="UP000596660"/>
    </source>
</evidence>
<dbReference type="EnsemblPlants" id="AUR62033287-RA">
    <property type="protein sequence ID" value="AUR62033287-RA:cds"/>
    <property type="gene ID" value="AUR62033287"/>
</dbReference>
<keyword evidence="2" id="KW-1185">Reference proteome</keyword>
<dbReference type="Proteomes" id="UP000596660">
    <property type="component" value="Unplaced"/>
</dbReference>